<dbReference type="Gene3D" id="3.90.180.10">
    <property type="entry name" value="Medium-chain alcohol dehydrogenases, catalytic domain"/>
    <property type="match status" value="1"/>
</dbReference>
<comment type="cofactor">
    <cofactor evidence="1 6">
        <name>Zn(2+)</name>
        <dbReference type="ChEBI" id="CHEBI:29105"/>
    </cofactor>
</comment>
<dbReference type="PANTHER" id="PTHR43161:SF23">
    <property type="entry name" value="(R,R)-BUTANEDIOL DEHYDROGENASE-RELATED"/>
    <property type="match status" value="1"/>
</dbReference>
<dbReference type="OMA" id="TNCCLKA"/>
<dbReference type="Pfam" id="PF08240">
    <property type="entry name" value="ADH_N"/>
    <property type="match status" value="1"/>
</dbReference>
<dbReference type="InterPro" id="IPR020843">
    <property type="entry name" value="ER"/>
</dbReference>
<dbReference type="OrthoDB" id="3941538at2759"/>
<sequence length="469" mass="50778">MTSDETYQPPPPGEGVMDALRFHGQHDLRFEKIPIPQVRKGQVKVKPAWVGICGTGPNLCPTTPHPITGETIPLTFGHEFSGIVEEVGEGVTGYKPGDRVVIQPIIYDGTCAACEEGLQNCCWQNGFIGLSGWGGGLADHIVVPVSTLYHLPDNVPLEIGALVEPLAVGWHAVKISPFKPGNVALILGGGPIGISTILALKAKGCDKIIVSEVSRRRQDFAKKFGADYIIDPAKDDVAKRCKELTSNKGVHIVYDCAGVQAALTKAVHATRARGCIVNIAIWEKPCTIYTNDFNFKERTYLGVATYEVGDFQEVINALSEGSMKPADMITQRIKLTEVEEKGFKSLIHDKDNQVKILVEVGGGNHQSAHLPTIPQKWIVTSFAVVSRVAAPVLATTTFWAANLPRDIGEGISVVVAKVVPYPAVFERPVEFVLVYFAIGDTGDLDFMRGRGDVSKILCGVVGRCVMRKE</sequence>
<dbReference type="eggNOG" id="KOG0024">
    <property type="taxonomic scope" value="Eukaryota"/>
</dbReference>
<dbReference type="PANTHER" id="PTHR43161">
    <property type="entry name" value="SORBITOL DEHYDROGENASE"/>
    <property type="match status" value="1"/>
</dbReference>
<evidence type="ECO:0000313" key="8">
    <source>
        <dbReference type="EMBL" id="CBX93312.1"/>
    </source>
</evidence>
<keyword evidence="3 6" id="KW-0479">Metal-binding</keyword>
<evidence type="ECO:0000256" key="3">
    <source>
        <dbReference type="ARBA" id="ARBA00022723"/>
    </source>
</evidence>
<dbReference type="Proteomes" id="UP000002668">
    <property type="component" value="Genome"/>
</dbReference>
<dbReference type="EMBL" id="FP929105">
    <property type="protein sequence ID" value="CBX93312.1"/>
    <property type="molecule type" value="Genomic_DNA"/>
</dbReference>
<accession>E4ZNU3</accession>
<dbReference type="InParanoid" id="E4ZNU3"/>
<dbReference type="HOGENOM" id="CLU_026673_11_0_1"/>
<name>E4ZNU3_LEPMJ</name>
<protein>
    <recommendedName>
        <fullName evidence="7">Enoyl reductase (ER) domain-containing protein</fullName>
    </recommendedName>
</protein>
<evidence type="ECO:0000256" key="1">
    <source>
        <dbReference type="ARBA" id="ARBA00001947"/>
    </source>
</evidence>
<evidence type="ECO:0000313" key="9">
    <source>
        <dbReference type="Proteomes" id="UP000002668"/>
    </source>
</evidence>
<dbReference type="GO" id="GO:0000721">
    <property type="term" value="F:(R,R)-butanediol dehydrogenase activity"/>
    <property type="evidence" value="ECO:0007669"/>
    <property type="project" value="TreeGrafter"/>
</dbReference>
<dbReference type="InterPro" id="IPR013154">
    <property type="entry name" value="ADH-like_N"/>
</dbReference>
<dbReference type="InterPro" id="IPR011032">
    <property type="entry name" value="GroES-like_sf"/>
</dbReference>
<organism evidence="9">
    <name type="scientific">Leptosphaeria maculans (strain JN3 / isolate v23.1.3 / race Av1-4-5-6-7-8)</name>
    <name type="common">Blackleg fungus</name>
    <name type="synonym">Phoma lingam</name>
    <dbReference type="NCBI Taxonomy" id="985895"/>
    <lineage>
        <taxon>Eukaryota</taxon>
        <taxon>Fungi</taxon>
        <taxon>Dikarya</taxon>
        <taxon>Ascomycota</taxon>
        <taxon>Pezizomycotina</taxon>
        <taxon>Dothideomycetes</taxon>
        <taxon>Pleosporomycetidae</taxon>
        <taxon>Pleosporales</taxon>
        <taxon>Pleosporineae</taxon>
        <taxon>Leptosphaeriaceae</taxon>
        <taxon>Plenodomus</taxon>
        <taxon>Plenodomus lingam/Leptosphaeria maculans species complex</taxon>
    </lineage>
</organism>
<evidence type="ECO:0000259" key="7">
    <source>
        <dbReference type="SMART" id="SM00829"/>
    </source>
</evidence>
<dbReference type="FunCoup" id="E4ZNU3">
    <property type="interactions" value="126"/>
</dbReference>
<dbReference type="SMART" id="SM00829">
    <property type="entry name" value="PKS_ER"/>
    <property type="match status" value="1"/>
</dbReference>
<comment type="similarity">
    <text evidence="2 6">Belongs to the zinc-containing alcohol dehydrogenase family.</text>
</comment>
<dbReference type="SUPFAM" id="SSF51735">
    <property type="entry name" value="NAD(P)-binding Rossmann-fold domains"/>
    <property type="match status" value="1"/>
</dbReference>
<dbReference type="GO" id="GO:0034079">
    <property type="term" value="P:butanediol biosynthetic process"/>
    <property type="evidence" value="ECO:0007669"/>
    <property type="project" value="TreeGrafter"/>
</dbReference>
<dbReference type="GeneID" id="13282747"/>
<evidence type="ECO:0000256" key="6">
    <source>
        <dbReference type="RuleBase" id="RU361277"/>
    </source>
</evidence>
<evidence type="ECO:0000256" key="4">
    <source>
        <dbReference type="ARBA" id="ARBA00022833"/>
    </source>
</evidence>
<reference evidence="9" key="1">
    <citation type="journal article" date="2011" name="Nat. Commun.">
        <title>Effector diversification within compartments of the Leptosphaeria maculans genome affected by Repeat-Induced Point mutations.</title>
        <authorList>
            <person name="Rouxel T."/>
            <person name="Grandaubert J."/>
            <person name="Hane J.K."/>
            <person name="Hoede C."/>
            <person name="van de Wouw A.P."/>
            <person name="Couloux A."/>
            <person name="Dominguez V."/>
            <person name="Anthouard V."/>
            <person name="Bally P."/>
            <person name="Bourras S."/>
            <person name="Cozijnsen A.J."/>
            <person name="Ciuffetti L.M."/>
            <person name="Degrave A."/>
            <person name="Dilmaghani A."/>
            <person name="Duret L."/>
            <person name="Fudal I."/>
            <person name="Goodwin S.B."/>
            <person name="Gout L."/>
            <person name="Glaser N."/>
            <person name="Linglin J."/>
            <person name="Kema G.H.J."/>
            <person name="Lapalu N."/>
            <person name="Lawrence C.B."/>
            <person name="May K."/>
            <person name="Meyer M."/>
            <person name="Ollivier B."/>
            <person name="Poulain J."/>
            <person name="Schoch C.L."/>
            <person name="Simon A."/>
            <person name="Spatafora J.W."/>
            <person name="Stachowiak A."/>
            <person name="Turgeon B.G."/>
            <person name="Tyler B.M."/>
            <person name="Vincent D."/>
            <person name="Weissenbach J."/>
            <person name="Amselem J."/>
            <person name="Quesneville H."/>
            <person name="Oliver R.P."/>
            <person name="Wincker P."/>
            <person name="Balesdent M.-H."/>
            <person name="Howlett B.J."/>
        </authorList>
    </citation>
    <scope>NUCLEOTIDE SEQUENCE [LARGE SCALE GENOMIC DNA]</scope>
    <source>
        <strain evidence="9">JN3 / isolate v23.1.3 / race Av1-4-5-6-7-8</strain>
    </source>
</reference>
<dbReference type="GO" id="GO:0005737">
    <property type="term" value="C:cytoplasm"/>
    <property type="evidence" value="ECO:0007669"/>
    <property type="project" value="TreeGrafter"/>
</dbReference>
<dbReference type="Gene3D" id="3.40.50.720">
    <property type="entry name" value="NAD(P)-binding Rossmann-like Domain"/>
    <property type="match status" value="1"/>
</dbReference>
<dbReference type="InterPro" id="IPR002328">
    <property type="entry name" value="ADH_Zn_CS"/>
</dbReference>
<evidence type="ECO:0000256" key="2">
    <source>
        <dbReference type="ARBA" id="ARBA00008072"/>
    </source>
</evidence>
<dbReference type="CDD" id="cd08233">
    <property type="entry name" value="butanediol_DH_like"/>
    <property type="match status" value="1"/>
</dbReference>
<gene>
    <name evidence="8" type="ORF">LEMA_P042130.1</name>
</gene>
<dbReference type="AlphaFoldDB" id="E4ZNU3"/>
<dbReference type="InterPro" id="IPR013149">
    <property type="entry name" value="ADH-like_C"/>
</dbReference>
<dbReference type="SUPFAM" id="SSF50129">
    <property type="entry name" value="GroES-like"/>
    <property type="match status" value="1"/>
</dbReference>
<proteinExistence type="inferred from homology"/>
<dbReference type="InterPro" id="IPR036291">
    <property type="entry name" value="NAD(P)-bd_dom_sf"/>
</dbReference>
<feature type="domain" description="Enoyl reductase (ER)" evidence="7">
    <location>
        <begin position="24"/>
        <end position="358"/>
    </location>
</feature>
<dbReference type="STRING" id="985895.E4ZNU3"/>
<dbReference type="VEuPathDB" id="FungiDB:LEMA_P042130.1"/>
<dbReference type="Pfam" id="PF00107">
    <property type="entry name" value="ADH_zinc_N"/>
    <property type="match status" value="1"/>
</dbReference>
<dbReference type="PROSITE" id="PS00059">
    <property type="entry name" value="ADH_ZINC"/>
    <property type="match status" value="1"/>
</dbReference>
<dbReference type="GO" id="GO:0008270">
    <property type="term" value="F:zinc ion binding"/>
    <property type="evidence" value="ECO:0007669"/>
    <property type="project" value="InterPro"/>
</dbReference>
<keyword evidence="4 6" id="KW-0862">Zinc</keyword>
<keyword evidence="9" id="KW-1185">Reference proteome</keyword>
<keyword evidence="5" id="KW-0560">Oxidoreductase</keyword>
<evidence type="ECO:0000256" key="5">
    <source>
        <dbReference type="ARBA" id="ARBA00023002"/>
    </source>
</evidence>